<dbReference type="InterPro" id="IPR002410">
    <property type="entry name" value="Peptidase_S33"/>
</dbReference>
<dbReference type="EMBL" id="JAMLDX010000003">
    <property type="protein sequence ID" value="MCP3729950.1"/>
    <property type="molecule type" value="Genomic_DNA"/>
</dbReference>
<feature type="chain" id="PRO_5040970477" evidence="3">
    <location>
        <begin position="21"/>
        <end position="293"/>
    </location>
</feature>
<evidence type="ECO:0000256" key="3">
    <source>
        <dbReference type="SAM" id="SignalP"/>
    </source>
</evidence>
<evidence type="ECO:0000259" key="4">
    <source>
        <dbReference type="Pfam" id="PF00561"/>
    </source>
</evidence>
<proteinExistence type="inferred from homology"/>
<dbReference type="AlphaFoldDB" id="A0A9X2HP55"/>
<comment type="similarity">
    <text evidence="1">Belongs to the peptidase S33 family.</text>
</comment>
<name>A0A9X2HP55_9SPHN</name>
<keyword evidence="2 5" id="KW-0378">Hydrolase</keyword>
<evidence type="ECO:0000256" key="2">
    <source>
        <dbReference type="ARBA" id="ARBA00022801"/>
    </source>
</evidence>
<dbReference type="PANTHER" id="PTHR43194:SF2">
    <property type="entry name" value="PEROXISOMAL MEMBRANE PROTEIN LPX1"/>
    <property type="match status" value="1"/>
</dbReference>
<dbReference type="PRINTS" id="PR00111">
    <property type="entry name" value="ABHYDROLASE"/>
</dbReference>
<gene>
    <name evidence="5" type="ORF">M9978_05865</name>
</gene>
<evidence type="ECO:0000313" key="5">
    <source>
        <dbReference type="EMBL" id="MCP3729950.1"/>
    </source>
</evidence>
<dbReference type="RefSeq" id="WP_254292055.1">
    <property type="nucleotide sequence ID" value="NZ_JAMLDX010000003.1"/>
</dbReference>
<dbReference type="Pfam" id="PF00561">
    <property type="entry name" value="Abhydrolase_1"/>
    <property type="match status" value="1"/>
</dbReference>
<accession>A0A9X2HP55</accession>
<sequence>MKWLAALALAWLAGPGDAGAAVPCRMDRVAAVDGELAYRSCGRGDPVLLVPGGPGLDAGYMLGLAQMVAALGYRAVLIEPRGTGGSRGAMGDGAQLTVAGSVADLEALRSALGAARVTLLGHSFGGAVAQAYAAAHPSRVSRLVLLSSAGPDFAPPRPLDGWRARLPAADLAAYDAARKAGDRITAMRIKFRAGFFDSTRARAFDAALLDSAIHLDLAPLAEDFRRRFSIRPATRPFPVAIVAGDIDWIRGDEARLAAAYRGASVRTIARAGHFPWIDAPQATRRVLRAALVR</sequence>
<dbReference type="InterPro" id="IPR050228">
    <property type="entry name" value="Carboxylesterase_BioH"/>
</dbReference>
<dbReference type="SUPFAM" id="SSF53474">
    <property type="entry name" value="alpha/beta-Hydrolases"/>
    <property type="match status" value="1"/>
</dbReference>
<protein>
    <submittedName>
        <fullName evidence="5">Alpha/beta hydrolase</fullName>
    </submittedName>
</protein>
<dbReference type="GO" id="GO:0008233">
    <property type="term" value="F:peptidase activity"/>
    <property type="evidence" value="ECO:0007669"/>
    <property type="project" value="InterPro"/>
</dbReference>
<evidence type="ECO:0000313" key="6">
    <source>
        <dbReference type="Proteomes" id="UP001139451"/>
    </source>
</evidence>
<dbReference type="InterPro" id="IPR000073">
    <property type="entry name" value="AB_hydrolase_1"/>
</dbReference>
<dbReference type="PANTHER" id="PTHR43194">
    <property type="entry name" value="HYDROLASE ALPHA/BETA FOLD FAMILY"/>
    <property type="match status" value="1"/>
</dbReference>
<keyword evidence="3" id="KW-0732">Signal</keyword>
<reference evidence="5" key="1">
    <citation type="submission" date="2022-05" db="EMBL/GenBank/DDBJ databases">
        <title>Sphingomonas sp. strain MG17 Genome sequencing and assembly.</title>
        <authorList>
            <person name="Kim I."/>
        </authorList>
    </citation>
    <scope>NUCLEOTIDE SEQUENCE</scope>
    <source>
        <strain evidence="5">MG17</strain>
    </source>
</reference>
<dbReference type="Proteomes" id="UP001139451">
    <property type="component" value="Unassembled WGS sequence"/>
</dbReference>
<organism evidence="5 6">
    <name type="scientific">Sphingomonas tagetis</name>
    <dbReference type="NCBI Taxonomy" id="2949092"/>
    <lineage>
        <taxon>Bacteria</taxon>
        <taxon>Pseudomonadati</taxon>
        <taxon>Pseudomonadota</taxon>
        <taxon>Alphaproteobacteria</taxon>
        <taxon>Sphingomonadales</taxon>
        <taxon>Sphingomonadaceae</taxon>
        <taxon>Sphingomonas</taxon>
    </lineage>
</organism>
<dbReference type="InterPro" id="IPR029058">
    <property type="entry name" value="AB_hydrolase_fold"/>
</dbReference>
<comment type="caution">
    <text evidence="5">The sequence shown here is derived from an EMBL/GenBank/DDBJ whole genome shotgun (WGS) entry which is preliminary data.</text>
</comment>
<dbReference type="PRINTS" id="PR00793">
    <property type="entry name" value="PROAMNOPTASE"/>
</dbReference>
<feature type="signal peptide" evidence="3">
    <location>
        <begin position="1"/>
        <end position="20"/>
    </location>
</feature>
<keyword evidence="6" id="KW-1185">Reference proteome</keyword>
<feature type="domain" description="AB hydrolase-1" evidence="4">
    <location>
        <begin position="46"/>
        <end position="184"/>
    </location>
</feature>
<dbReference type="Gene3D" id="3.40.50.1820">
    <property type="entry name" value="alpha/beta hydrolase"/>
    <property type="match status" value="1"/>
</dbReference>
<dbReference type="GO" id="GO:0006508">
    <property type="term" value="P:proteolysis"/>
    <property type="evidence" value="ECO:0007669"/>
    <property type="project" value="InterPro"/>
</dbReference>
<evidence type="ECO:0000256" key="1">
    <source>
        <dbReference type="ARBA" id="ARBA00010088"/>
    </source>
</evidence>